<dbReference type="AlphaFoldDB" id="A0A7C8RM06"/>
<comment type="caution">
    <text evidence="1">The sequence shown here is derived from an EMBL/GenBank/DDBJ whole genome shotgun (WGS) entry which is preliminary data.</text>
</comment>
<gene>
    <name evidence="1" type="ORF">TWF970_007101</name>
</gene>
<accession>A0A7C8RM06</accession>
<organism evidence="1 2">
    <name type="scientific">Orbilia oligospora</name>
    <name type="common">Nematode-trapping fungus</name>
    <name type="synonym">Arthrobotrys oligospora</name>
    <dbReference type="NCBI Taxonomy" id="2813651"/>
    <lineage>
        <taxon>Eukaryota</taxon>
        <taxon>Fungi</taxon>
        <taxon>Dikarya</taxon>
        <taxon>Ascomycota</taxon>
        <taxon>Pezizomycotina</taxon>
        <taxon>Orbiliomycetes</taxon>
        <taxon>Orbiliales</taxon>
        <taxon>Orbiliaceae</taxon>
        <taxon>Orbilia</taxon>
    </lineage>
</organism>
<dbReference type="EMBL" id="JAABOJ010000004">
    <property type="protein sequence ID" value="KAF3287376.1"/>
    <property type="molecule type" value="Genomic_DNA"/>
</dbReference>
<reference evidence="1 2" key="1">
    <citation type="submission" date="2020-01" db="EMBL/GenBank/DDBJ databases">
        <authorList>
            <person name="Palmer J.M."/>
        </authorList>
    </citation>
    <scope>NUCLEOTIDE SEQUENCE [LARGE SCALE GENOMIC DNA]</scope>
    <source>
        <strain evidence="1 2">TWF970</strain>
    </source>
</reference>
<evidence type="ECO:0000313" key="2">
    <source>
        <dbReference type="Proteomes" id="UP000474640"/>
    </source>
</evidence>
<evidence type="ECO:0000313" key="1">
    <source>
        <dbReference type="EMBL" id="KAF3287376.1"/>
    </source>
</evidence>
<sequence>MVNRHLWFDEETQYPDTMLSIVNYSFTDPLIEFVKSATFRLRAEEGYWLELTDTDNQIITKQLEELRGHLIHKAEQGMKVYRFFESQLEEYGIAILATVLLYQLGGLQEIELACSINANSSRFMLTTMHHFDPPFRLRRLARKVPQKSDQYLSFPVTWTQMKQLIALRMDYLNNLSEGSMESEYKIPIPSQARIEDALARTVRQVIQQDYTGYQPLDHQVSGFETGINYNPPGVNPSIENEGPLLMRELYLWLDETPVGQCEPLVSLLSRAIGIRHLEINIFPAVQFVGHSELASIAAFDSFVKIFYAQMETLEALTVRISWVNGPQLQIPSLRKFDNLRRVHLFYGWDTHNTFTECMKDGRSYFQFMFPQQLEHLRIDMFKARPGLEFTTFATQVPSTSFPNLRIVLGFAKEKIPEDITQAIGDLWASLPYLEDIVSGEWGVDGQKEPGSTSWRKSDIKRRLEWAFPKHYSVDVAYSSNSPQSNYSSVDEPKDIDITAWNSSSEGSESIELGT</sequence>
<dbReference type="OrthoDB" id="5383478at2759"/>
<dbReference type="Proteomes" id="UP000474640">
    <property type="component" value="Unassembled WGS sequence"/>
</dbReference>
<name>A0A7C8RM06_ORBOL</name>
<protein>
    <submittedName>
        <fullName evidence="1">Uncharacterized protein</fullName>
    </submittedName>
</protein>
<proteinExistence type="predicted"/>